<reference evidence="5 6" key="1">
    <citation type="submission" date="2020-08" db="EMBL/GenBank/DDBJ databases">
        <title>Aphidius gifuensis genome sequencing and assembly.</title>
        <authorList>
            <person name="Du Z."/>
        </authorList>
    </citation>
    <scope>NUCLEOTIDE SEQUENCE [LARGE SCALE GENOMIC DNA]</scope>
    <source>
        <strain evidence="5">YNYX2018</strain>
        <tissue evidence="5">Adults</tissue>
    </source>
</reference>
<dbReference type="OrthoDB" id="10067129at2759"/>
<evidence type="ECO:0000259" key="3">
    <source>
        <dbReference type="PROSITE" id="PS50052"/>
    </source>
</evidence>
<dbReference type="InterPro" id="IPR008144">
    <property type="entry name" value="Guanylate_kin-like_dom"/>
</dbReference>
<dbReference type="SUPFAM" id="SSF50044">
    <property type="entry name" value="SH3-domain"/>
    <property type="match status" value="1"/>
</dbReference>
<feature type="compositionally biased region" description="Low complexity" evidence="2">
    <location>
        <begin position="1135"/>
        <end position="1153"/>
    </location>
</feature>
<dbReference type="Pfam" id="PF00595">
    <property type="entry name" value="PDZ"/>
    <property type="match status" value="4"/>
</dbReference>
<feature type="domain" description="PDZ" evidence="4">
    <location>
        <begin position="1316"/>
        <end position="1395"/>
    </location>
</feature>
<gene>
    <name evidence="5" type="ORF">HCN44_009155</name>
</gene>
<feature type="compositionally biased region" description="Basic residues" evidence="2">
    <location>
        <begin position="1747"/>
        <end position="1757"/>
    </location>
</feature>
<dbReference type="InterPro" id="IPR008145">
    <property type="entry name" value="GK/Ca_channel_bsu"/>
</dbReference>
<dbReference type="CDD" id="cd11860">
    <property type="entry name" value="SH3_DLG5"/>
    <property type="match status" value="1"/>
</dbReference>
<evidence type="ECO:0000259" key="4">
    <source>
        <dbReference type="PROSITE" id="PS50106"/>
    </source>
</evidence>
<protein>
    <submittedName>
        <fullName evidence="5">Uncharacterized protein</fullName>
    </submittedName>
</protein>
<sequence>MASGASSLDSVDSSDGTSNMERDSGGYGSVGSPVGGSECRSDYDGSQCDQTLELQLLRHQHSDTVRRCDFAPCRCEHTINELEYYRGQHMVAMNQLEATSQETSALRGKYSDLINDKQRLEREVQSLQKEINEFRNQNQEVLVTDTNDAETMTHLYKSAIKKYEVVKEEYDSLRKRYDDLIAGHSSAVNKLELAEEEVTRLKKQYDDIVQERNSAFRERNGLKQQCTAALREWDIALRERNEYREALSKVQQQHEEAVKEINQAMMLRMKASKDMKRLTEERNAALQEYSLIMGERDTVHKEMEKLGDDLQQAYSRITHLENQNKQINDEKKTLSYQTETLRREISSALNDRDEALKECNKLRLKFGDYTECTSRDYKNHIELHSYNHECGDVTNKEAERETNTRDYEKRKKERMDDLDQANLELDKLRKIVDTLQFQLDEAIPDAEVSKRRRDWAFSERDKVVLERESIRSLCDTLRQERDRAVSELAGALRDSDDIKKQKNEALKELKNLREMIKCNNDFNSLRQYQYGYNENDVTEWDLLTIHIDLTRLYQESNDFGFLLVGGRDDPHYPNDTGIYVAQINPGSSLDGKLRINDCILRVNNIDCTSVTTRMILETLRSSNVGTASLTIRRRRCTSKFLRTTQLSIGNISHGITLELGIYISKLSPGSLSAKNGNLAVGDRVLNINGKPMDNVGSLHEAVSILNDNTIDVLTITTLKGIPPLPLLSNNDTTTTTTMTTTTTTTSSSLSSSPIQFNSDNNKQKMVNNYSQTEQERMMLKATSDDYERRYIASNIGDRSIYKVSKSVSSEKSSGISHAWDNIREKIDIVRGRRNSKDREDKKKRNHRNTSPNTFEQEQDAIAELDSVIDSYHKKTNNNNNNNGVLKRSKRRGTATTLSSLSSTTSSSLAAGGATTTTATSGISGGLTTLSITNDNNKIEKNGGTWPKTRGGGPIIQNGTGTIIYPRRTKERPLLSVLPNNPPKYDSFGYNKISNPVPLSSFTNDIAMEKKSVNDFDTSATSATSTTDGRSVGSHTPSETSIDYSIIKSGNIGEYGHTKRRVQKQQQQQYSSGSNELTAQDSLQHNRTHSQLYPSVASSSLSSTTTTTAINQPRQQLAGNFSFPPFTHTHPHPHQHQQITLSSSRYPSPSSLPSAQSGESIGLPDTRSYCFEPTYNPLTQLCGHNHTPSMDLYYNKSRIPHHPVGVAYDVPTSYIHGYEGGTFPRKKENQRFRIPSNPSVTSKNSVGKLSTGSIERTSDRGSPMPTFHVEVLSPGTGSGNGGNNSGGGNVRCGNNKRLSMPDYCYNQPTPAPGELRRVHIDKSVEPLGIQISCLKSGGVFVSTVSEHSLASQVGLQIGDQLLEVCGINMRSATYQLAANVLRQCGNSITMLVQYSPDKYNETEGSGSSSSSEAGGEEAASRSGSPTPCNSPEVPRKSTIENDESTEPERDTTNTLMPPVIREREVRSSASMEVRGTQEREREIRNSASLDINIRKPELRNSATLESMRNSMTIDSLRSGTLTRGQINQAITTLQRQNATVRSPTQEEQQQNRTKIPPTIEPRYLFIETRKCSNLGISLVGGNGVGIFVHSVQSGCLAEDAGLCTGDRILEYNGVDLRQATAEQAALELARPADKVTLVAQYMPDRYNEVKDKPGDSFYVKAMFDRIGEIGDSLQLRFNKDDILYVDNTMFNGTPGHWRAWVVDQSGRRHQCGIIPSKFKIEEELLLRRSLGDLETDNSRRGTTSARRSFFRRKKHHRSSSRDSKDLSQLTSVNMGWYSDSGTLNEDNLPASYQRVERLDYPTLRPILIVGPLNECVATKLLQEFPGEYIKCLPEAMHCSQATLDQGLRDSLYVDYRKKGSYFECTTVQAVKDICAKNSHCILDISIASIERLHRHQIYPIVLLIKFKSTKQIKEVKDSRYPSDKISAKAAKEMYEHALKLETEYRQFISAVIPAEANMIYLCNSIKTEVDQEQSKALWVPRGPT</sequence>
<dbReference type="InterPro" id="IPR035537">
    <property type="entry name" value="DLG5_SH3"/>
</dbReference>
<dbReference type="Gene3D" id="2.30.42.10">
    <property type="match status" value="4"/>
</dbReference>
<proteinExistence type="predicted"/>
<comment type="caution">
    <text evidence="5">The sequence shown here is derived from an EMBL/GenBank/DDBJ whole genome shotgun (WGS) entry which is preliminary data.</text>
</comment>
<feature type="compositionally biased region" description="Low complexity" evidence="2">
    <location>
        <begin position="893"/>
        <end position="932"/>
    </location>
</feature>
<feature type="region of interest" description="Disordered" evidence="2">
    <location>
        <begin position="1058"/>
        <end position="1077"/>
    </location>
</feature>
<dbReference type="InterPro" id="IPR036028">
    <property type="entry name" value="SH3-like_dom_sf"/>
</dbReference>
<feature type="region of interest" description="Disordered" evidence="2">
    <location>
        <begin position="738"/>
        <end position="761"/>
    </location>
</feature>
<dbReference type="GO" id="GO:0035331">
    <property type="term" value="P:negative regulation of hippo signaling"/>
    <property type="evidence" value="ECO:0007669"/>
    <property type="project" value="TreeGrafter"/>
</dbReference>
<dbReference type="CDD" id="cd06767">
    <property type="entry name" value="PDZ3_DLG5-like"/>
    <property type="match status" value="1"/>
</dbReference>
<dbReference type="PROSITE" id="PS50106">
    <property type="entry name" value="PDZ"/>
    <property type="match status" value="4"/>
</dbReference>
<feature type="domain" description="Guanylate kinase-like" evidence="3">
    <location>
        <begin position="1822"/>
        <end position="1969"/>
    </location>
</feature>
<feature type="region of interest" description="Disordered" evidence="2">
    <location>
        <begin position="1015"/>
        <end position="1041"/>
    </location>
</feature>
<feature type="compositionally biased region" description="Basic and acidic residues" evidence="2">
    <location>
        <begin position="830"/>
        <end position="842"/>
    </location>
</feature>
<feature type="region of interest" description="Disordered" evidence="2">
    <location>
        <begin position="1232"/>
        <end position="1263"/>
    </location>
</feature>
<feature type="coiled-coil region" evidence="1">
    <location>
        <begin position="240"/>
        <end position="365"/>
    </location>
</feature>
<dbReference type="SUPFAM" id="SSF50156">
    <property type="entry name" value="PDZ domain-like"/>
    <property type="match status" value="4"/>
</dbReference>
<feature type="compositionally biased region" description="Low complexity" evidence="2">
    <location>
        <begin position="1017"/>
        <end position="1026"/>
    </location>
</feature>
<feature type="coiled-coil region" evidence="1">
    <location>
        <begin position="103"/>
        <end position="211"/>
    </location>
</feature>
<evidence type="ECO:0000256" key="2">
    <source>
        <dbReference type="SAM" id="MobiDB-lite"/>
    </source>
</evidence>
<dbReference type="PANTHER" id="PTHR46360">
    <property type="entry name" value="DISKS LARGE HOMOLOG 5"/>
    <property type="match status" value="1"/>
</dbReference>
<feature type="region of interest" description="Disordered" evidence="2">
    <location>
        <begin position="830"/>
        <end position="857"/>
    </location>
</feature>
<feature type="region of interest" description="Disordered" evidence="2">
    <location>
        <begin position="1398"/>
        <end position="1480"/>
    </location>
</feature>
<evidence type="ECO:0000256" key="1">
    <source>
        <dbReference type="SAM" id="Coils"/>
    </source>
</evidence>
<feature type="compositionally biased region" description="Low complexity" evidence="2">
    <location>
        <begin position="738"/>
        <end position="752"/>
    </location>
</feature>
<feature type="region of interest" description="Disordered" evidence="2">
    <location>
        <begin position="1533"/>
        <end position="1552"/>
    </location>
</feature>
<feature type="domain" description="PDZ" evidence="4">
    <location>
        <begin position="654"/>
        <end position="707"/>
    </location>
</feature>
<feature type="coiled-coil region" evidence="1">
    <location>
        <begin position="411"/>
        <end position="438"/>
    </location>
</feature>
<dbReference type="EMBL" id="JACMRX010000001">
    <property type="protein sequence ID" value="KAF7997757.1"/>
    <property type="molecule type" value="Genomic_DNA"/>
</dbReference>
<feature type="compositionally biased region" description="Low complexity" evidence="2">
    <location>
        <begin position="1"/>
        <end position="18"/>
    </location>
</feature>
<feature type="coiled-coil region" evidence="1">
    <location>
        <begin position="492"/>
        <end position="519"/>
    </location>
</feature>
<feature type="compositionally biased region" description="Polar residues" evidence="2">
    <location>
        <begin position="1032"/>
        <end position="1041"/>
    </location>
</feature>
<dbReference type="Gene3D" id="3.40.50.300">
    <property type="entry name" value="P-loop containing nucleotide triphosphate hydrolases"/>
    <property type="match status" value="1"/>
</dbReference>
<dbReference type="PANTHER" id="PTHR46360:SF1">
    <property type="entry name" value="DISKS LARGE HOMOLOG 5"/>
    <property type="match status" value="1"/>
</dbReference>
<dbReference type="InterPro" id="IPR001478">
    <property type="entry name" value="PDZ"/>
</dbReference>
<feature type="region of interest" description="Disordered" evidence="2">
    <location>
        <begin position="1117"/>
        <end position="1161"/>
    </location>
</feature>
<keyword evidence="6" id="KW-1185">Reference proteome</keyword>
<accession>A0A835CVS4</accession>
<name>A0A835CVS4_APHGI</name>
<feature type="region of interest" description="Disordered" evidence="2">
    <location>
        <begin position="1734"/>
        <end position="1765"/>
    </location>
</feature>
<dbReference type="InterPro" id="IPR036034">
    <property type="entry name" value="PDZ_sf"/>
</dbReference>
<keyword evidence="1" id="KW-0175">Coiled coil</keyword>
<feature type="region of interest" description="Disordered" evidence="2">
    <location>
        <begin position="1"/>
        <end position="42"/>
    </location>
</feature>
<dbReference type="GO" id="GO:0005886">
    <property type="term" value="C:plasma membrane"/>
    <property type="evidence" value="ECO:0007669"/>
    <property type="project" value="TreeGrafter"/>
</dbReference>
<dbReference type="SMART" id="SM00228">
    <property type="entry name" value="PDZ"/>
    <property type="match status" value="4"/>
</dbReference>
<evidence type="ECO:0000313" key="5">
    <source>
        <dbReference type="EMBL" id="KAF7997757.1"/>
    </source>
</evidence>
<feature type="compositionally biased region" description="Low complexity" evidence="2">
    <location>
        <begin position="1402"/>
        <end position="1423"/>
    </location>
</feature>
<feature type="region of interest" description="Disordered" evidence="2">
    <location>
        <begin position="872"/>
        <end position="954"/>
    </location>
</feature>
<dbReference type="Gene3D" id="2.30.30.40">
    <property type="entry name" value="SH3 Domains"/>
    <property type="match status" value="1"/>
</dbReference>
<feature type="domain" description="PDZ" evidence="4">
    <location>
        <begin position="546"/>
        <end position="622"/>
    </location>
</feature>
<dbReference type="PROSITE" id="PS50052">
    <property type="entry name" value="GUANYLATE_KINASE_2"/>
    <property type="match status" value="1"/>
</dbReference>
<dbReference type="InterPro" id="IPR027417">
    <property type="entry name" value="P-loop_NTPase"/>
</dbReference>
<dbReference type="InterPro" id="IPR053004">
    <property type="entry name" value="MAGUK_Signaling_Regulators"/>
</dbReference>
<feature type="compositionally biased region" description="Polar residues" evidence="2">
    <location>
        <begin position="1235"/>
        <end position="1254"/>
    </location>
</feature>
<dbReference type="Proteomes" id="UP000639338">
    <property type="component" value="Unassembled WGS sequence"/>
</dbReference>
<dbReference type="SMART" id="SM00072">
    <property type="entry name" value="GuKc"/>
    <property type="match status" value="1"/>
</dbReference>
<dbReference type="Pfam" id="PF00625">
    <property type="entry name" value="Guanylate_kin"/>
    <property type="match status" value="1"/>
</dbReference>
<feature type="domain" description="PDZ" evidence="4">
    <location>
        <begin position="1562"/>
        <end position="1642"/>
    </location>
</feature>
<organism evidence="5 6">
    <name type="scientific">Aphidius gifuensis</name>
    <name type="common">Parasitoid wasp</name>
    <dbReference type="NCBI Taxonomy" id="684658"/>
    <lineage>
        <taxon>Eukaryota</taxon>
        <taxon>Metazoa</taxon>
        <taxon>Ecdysozoa</taxon>
        <taxon>Arthropoda</taxon>
        <taxon>Hexapoda</taxon>
        <taxon>Insecta</taxon>
        <taxon>Pterygota</taxon>
        <taxon>Neoptera</taxon>
        <taxon>Endopterygota</taxon>
        <taxon>Hymenoptera</taxon>
        <taxon>Apocrita</taxon>
        <taxon>Ichneumonoidea</taxon>
        <taxon>Braconidae</taxon>
        <taxon>Aphidiinae</taxon>
        <taxon>Aphidius</taxon>
    </lineage>
</organism>
<dbReference type="SUPFAM" id="SSF52540">
    <property type="entry name" value="P-loop containing nucleoside triphosphate hydrolases"/>
    <property type="match status" value="1"/>
</dbReference>
<evidence type="ECO:0000313" key="6">
    <source>
        <dbReference type="Proteomes" id="UP000639338"/>
    </source>
</evidence>